<dbReference type="Gene3D" id="3.20.20.80">
    <property type="entry name" value="Glycosidases"/>
    <property type="match status" value="1"/>
</dbReference>
<keyword evidence="1" id="KW-0326">Glycosidase</keyword>
<dbReference type="Pfam" id="PF18390">
    <property type="entry name" value="GlgX_C"/>
    <property type="match status" value="1"/>
</dbReference>
<evidence type="ECO:0000256" key="1">
    <source>
        <dbReference type="ARBA" id="ARBA00023295"/>
    </source>
</evidence>
<evidence type="ECO:0000259" key="2">
    <source>
        <dbReference type="Pfam" id="PF18390"/>
    </source>
</evidence>
<organism evidence="3 4">
    <name type="scientific">Klebsiella variicola</name>
    <dbReference type="NCBI Taxonomy" id="244366"/>
    <lineage>
        <taxon>Bacteria</taxon>
        <taxon>Pseudomonadati</taxon>
        <taxon>Pseudomonadota</taxon>
        <taxon>Gammaproteobacteria</taxon>
        <taxon>Enterobacterales</taxon>
        <taxon>Enterobacteriaceae</taxon>
        <taxon>Klebsiella/Raoultella group</taxon>
        <taxon>Klebsiella</taxon>
        <taxon>Klebsiella pneumoniae complex</taxon>
    </lineage>
</organism>
<name>A0A2N4YXC8_KLEVA</name>
<dbReference type="EMBL" id="PIDP01000890">
    <property type="protein sequence ID" value="PLM92571.1"/>
    <property type="molecule type" value="Genomic_DNA"/>
</dbReference>
<evidence type="ECO:0000313" key="4">
    <source>
        <dbReference type="Proteomes" id="UP000234412"/>
    </source>
</evidence>
<accession>A0A2N4YXC8</accession>
<reference evidence="3 4" key="2">
    <citation type="submission" date="2018-01" db="EMBL/GenBank/DDBJ databases">
        <title>Genomic study of Klebsiella pneumoniae.</title>
        <authorList>
            <person name="Yang Y."/>
            <person name="Bicalho R."/>
        </authorList>
    </citation>
    <scope>NUCLEOTIDE SEQUENCE [LARGE SCALE GENOMIC DNA]</scope>
    <source>
        <strain evidence="3 4">A8</strain>
    </source>
</reference>
<reference evidence="3 4" key="1">
    <citation type="submission" date="2017-11" db="EMBL/GenBank/DDBJ databases">
        <authorList>
            <person name="Han C.G."/>
        </authorList>
    </citation>
    <scope>NUCLEOTIDE SEQUENCE [LARGE SCALE GENOMIC DNA]</scope>
    <source>
        <strain evidence="3 4">A8</strain>
    </source>
</reference>
<dbReference type="AlphaFoldDB" id="A0A2N4YXC8"/>
<feature type="domain" description="Glycogen debranching enzyme C-terminal" evidence="2">
    <location>
        <begin position="151"/>
        <end position="235"/>
    </location>
</feature>
<sequence>SSDLFARDGKRPSATVNLVTAHDGFTLRDCVCFNQKHNEANGEENRDGTNNNYSNNHGIEGLDANLAVIERRRASVHALLTTLLLAQGTPMLLAGDEQGHSQHGNNNAYCQDNALTWLDWRQANPGLTAFTAALIHLRRRIPALTRNRWWQEGDGNVRWLNRNAQPLTAGEWQQGAACMQIQLSDRWLLTLNATAEVVDMVLPEGEWRAVPPFAGEDNPVIMAVWHGPAHGVCVFQRS</sequence>
<dbReference type="InterPro" id="IPR040784">
    <property type="entry name" value="GlgX_C"/>
</dbReference>
<feature type="non-terminal residue" evidence="3">
    <location>
        <position position="1"/>
    </location>
</feature>
<evidence type="ECO:0000313" key="3">
    <source>
        <dbReference type="EMBL" id="PLM92571.1"/>
    </source>
</evidence>
<keyword evidence="1" id="KW-0378">Hydrolase</keyword>
<dbReference type="InterPro" id="IPR017853">
    <property type="entry name" value="GH"/>
</dbReference>
<protein>
    <submittedName>
        <fullName evidence="3">Glycogen debranching enzyme</fullName>
    </submittedName>
</protein>
<dbReference type="InterPro" id="IPR013780">
    <property type="entry name" value="Glyco_hydro_b"/>
</dbReference>
<dbReference type="GO" id="GO:0016798">
    <property type="term" value="F:hydrolase activity, acting on glycosyl bonds"/>
    <property type="evidence" value="ECO:0007669"/>
    <property type="project" value="UniProtKB-KW"/>
</dbReference>
<dbReference type="SUPFAM" id="SSF51445">
    <property type="entry name" value="(Trans)glycosidases"/>
    <property type="match status" value="1"/>
</dbReference>
<proteinExistence type="predicted"/>
<comment type="caution">
    <text evidence="3">The sequence shown here is derived from an EMBL/GenBank/DDBJ whole genome shotgun (WGS) entry which is preliminary data.</text>
</comment>
<gene>
    <name evidence="3" type="ORF">CWN47_21535</name>
</gene>
<dbReference type="Proteomes" id="UP000234412">
    <property type="component" value="Unassembled WGS sequence"/>
</dbReference>
<dbReference type="PANTHER" id="PTHR43002">
    <property type="entry name" value="GLYCOGEN DEBRANCHING ENZYME"/>
    <property type="match status" value="1"/>
</dbReference>
<dbReference type="Gene3D" id="2.60.40.1180">
    <property type="entry name" value="Golgi alpha-mannosidase II"/>
    <property type="match status" value="1"/>
</dbReference>